<dbReference type="EMBL" id="FJUX01000100">
    <property type="protein sequence ID" value="CZT07942.1"/>
    <property type="molecule type" value="Genomic_DNA"/>
</dbReference>
<protein>
    <submittedName>
        <fullName evidence="2">Uncharacterized protein</fullName>
    </submittedName>
</protein>
<keyword evidence="3" id="KW-1185">Reference proteome</keyword>
<sequence>MGMIASASLTHPIFASYLMFDLNIIILTVLTLDLISTGPTKDYYPHG</sequence>
<keyword evidence="1" id="KW-0472">Membrane</keyword>
<name>A0A1E1LBZ1_9HELO</name>
<gene>
    <name evidence="2" type="ORF">RAG0_13207</name>
</gene>
<evidence type="ECO:0000313" key="3">
    <source>
        <dbReference type="Proteomes" id="UP000178912"/>
    </source>
</evidence>
<evidence type="ECO:0000313" key="2">
    <source>
        <dbReference type="EMBL" id="CZT07942.1"/>
    </source>
</evidence>
<keyword evidence="1" id="KW-1133">Transmembrane helix</keyword>
<evidence type="ECO:0000256" key="1">
    <source>
        <dbReference type="SAM" id="Phobius"/>
    </source>
</evidence>
<organism evidence="2 3">
    <name type="scientific">Rhynchosporium agropyri</name>
    <dbReference type="NCBI Taxonomy" id="914238"/>
    <lineage>
        <taxon>Eukaryota</taxon>
        <taxon>Fungi</taxon>
        <taxon>Dikarya</taxon>
        <taxon>Ascomycota</taxon>
        <taxon>Pezizomycotina</taxon>
        <taxon>Leotiomycetes</taxon>
        <taxon>Helotiales</taxon>
        <taxon>Ploettnerulaceae</taxon>
        <taxon>Rhynchosporium</taxon>
    </lineage>
</organism>
<feature type="transmembrane region" description="Helical" evidence="1">
    <location>
        <begin position="12"/>
        <end position="35"/>
    </location>
</feature>
<proteinExistence type="predicted"/>
<dbReference type="AlphaFoldDB" id="A0A1E1LBZ1"/>
<accession>A0A1E1LBZ1</accession>
<reference evidence="3" key="1">
    <citation type="submission" date="2016-03" db="EMBL/GenBank/DDBJ databases">
        <authorList>
            <person name="Guldener U."/>
        </authorList>
    </citation>
    <scope>NUCLEOTIDE SEQUENCE [LARGE SCALE GENOMIC DNA]</scope>
    <source>
        <strain evidence="3">04CH-RAC-A.6.1</strain>
    </source>
</reference>
<dbReference type="Proteomes" id="UP000178912">
    <property type="component" value="Unassembled WGS sequence"/>
</dbReference>
<keyword evidence="1" id="KW-0812">Transmembrane</keyword>